<feature type="binding site" evidence="7">
    <location>
        <begin position="335"/>
        <end position="336"/>
    </location>
    <ligand>
        <name>FMN</name>
        <dbReference type="ChEBI" id="CHEBI:58210"/>
    </ligand>
</feature>
<feature type="binding site" evidence="7">
    <location>
        <position position="161"/>
    </location>
    <ligand>
        <name>FMN</name>
        <dbReference type="ChEBI" id="CHEBI:58210"/>
    </ligand>
</feature>
<evidence type="ECO:0000313" key="9">
    <source>
        <dbReference type="EMBL" id="CAA6816700.1"/>
    </source>
</evidence>
<keyword evidence="3 7" id="KW-0288">FMN</keyword>
<keyword evidence="4 9" id="KW-0560">Oxidoreductase</keyword>
<dbReference type="PANTHER" id="PTHR10578">
    <property type="entry name" value="S -2-HYDROXY-ACID OXIDASE-RELATED"/>
    <property type="match status" value="1"/>
</dbReference>
<dbReference type="InterPro" id="IPR037396">
    <property type="entry name" value="FMN_HAD"/>
</dbReference>
<feature type="binding site" evidence="7">
    <location>
        <position position="284"/>
    </location>
    <ligand>
        <name>glyoxylate</name>
        <dbReference type="ChEBI" id="CHEBI:36655"/>
    </ligand>
</feature>
<evidence type="ECO:0000256" key="3">
    <source>
        <dbReference type="ARBA" id="ARBA00022643"/>
    </source>
</evidence>
<dbReference type="SUPFAM" id="SSF51395">
    <property type="entry name" value="FMN-linked oxidoreductases"/>
    <property type="match status" value="1"/>
</dbReference>
<evidence type="ECO:0000256" key="4">
    <source>
        <dbReference type="ARBA" id="ARBA00023002"/>
    </source>
</evidence>
<proteinExistence type="inferred from homology"/>
<evidence type="ECO:0000256" key="5">
    <source>
        <dbReference type="ARBA" id="ARBA00024042"/>
    </source>
</evidence>
<dbReference type="AlphaFoldDB" id="A0A6S6TJM0"/>
<dbReference type="PIRSF" id="PIRSF000138">
    <property type="entry name" value="Al-hdrx_acd_dh"/>
    <property type="match status" value="1"/>
</dbReference>
<dbReference type="InterPro" id="IPR000262">
    <property type="entry name" value="FMN-dep_DH"/>
</dbReference>
<dbReference type="PROSITE" id="PS00557">
    <property type="entry name" value="FMN_HYDROXY_ACID_DH_1"/>
    <property type="match status" value="1"/>
</dbReference>
<dbReference type="GO" id="GO:0004460">
    <property type="term" value="F:L-lactate dehydrogenase (cytochrome) activity"/>
    <property type="evidence" value="ECO:0007669"/>
    <property type="project" value="UniProtKB-EC"/>
</dbReference>
<comment type="similarity">
    <text evidence="5">Belongs to the FMN-dependent alpha-hydroxy acid dehydrogenase family.</text>
</comment>
<dbReference type="InterPro" id="IPR008259">
    <property type="entry name" value="FMN_hydac_DH_AS"/>
</dbReference>
<feature type="domain" description="FMN hydroxy acid dehydrogenase" evidence="8">
    <location>
        <begin position="4"/>
        <end position="384"/>
    </location>
</feature>
<keyword evidence="2 7" id="KW-0285">Flavoprotein</keyword>
<dbReference type="EC" id="1.1.2.3" evidence="9"/>
<evidence type="ECO:0000256" key="2">
    <source>
        <dbReference type="ARBA" id="ARBA00022630"/>
    </source>
</evidence>
<dbReference type="Gene3D" id="3.20.20.70">
    <property type="entry name" value="Aldolase class I"/>
    <property type="match status" value="1"/>
</dbReference>
<feature type="binding site" evidence="7">
    <location>
        <position position="112"/>
    </location>
    <ligand>
        <name>FMN</name>
        <dbReference type="ChEBI" id="CHEBI:58210"/>
    </ligand>
</feature>
<evidence type="ECO:0000256" key="1">
    <source>
        <dbReference type="ARBA" id="ARBA00001917"/>
    </source>
</evidence>
<feature type="binding site" evidence="7">
    <location>
        <position position="30"/>
    </location>
    <ligand>
        <name>glyoxylate</name>
        <dbReference type="ChEBI" id="CHEBI:36655"/>
    </ligand>
</feature>
<feature type="binding site" evidence="7">
    <location>
        <position position="170"/>
    </location>
    <ligand>
        <name>glyoxylate</name>
        <dbReference type="ChEBI" id="CHEBI:36655"/>
    </ligand>
</feature>
<name>A0A6S6TJM0_9GAMM</name>
<evidence type="ECO:0000256" key="7">
    <source>
        <dbReference type="PIRSR" id="PIRSR000138-2"/>
    </source>
</evidence>
<feature type="binding site" evidence="7">
    <location>
        <position position="281"/>
    </location>
    <ligand>
        <name>glyoxylate</name>
        <dbReference type="ChEBI" id="CHEBI:36655"/>
    </ligand>
</feature>
<dbReference type="GO" id="GO:0010181">
    <property type="term" value="F:FMN binding"/>
    <property type="evidence" value="ECO:0007669"/>
    <property type="project" value="InterPro"/>
</dbReference>
<dbReference type="EMBL" id="CACVAT010000263">
    <property type="protein sequence ID" value="CAA6816700.1"/>
    <property type="molecule type" value="Genomic_DNA"/>
</dbReference>
<feature type="binding site" evidence="7">
    <location>
        <begin position="83"/>
        <end position="85"/>
    </location>
    <ligand>
        <name>FMN</name>
        <dbReference type="ChEBI" id="CHEBI:58210"/>
    </ligand>
</feature>
<dbReference type="PANTHER" id="PTHR10578:SF107">
    <property type="entry name" value="2-HYDROXYACID OXIDASE 1"/>
    <property type="match status" value="1"/>
</dbReference>
<sequence>MVQSLKKTSACVADLKKRAKRRIPGFAFDYVEGGCNSEVALRSNRSALDAVQLRADYLAPYKAPELTTELFGQTYSAPIGIAPLGLTGIVWPNASLMHARAAKQANIPFVLSTLSTSSIEQAAECAEDNFWFQLYPPADLAIRADLMKRAAETGCQNLVVTIDVAAAGQRPRDTRNGLAIPPRITPHSVFQSALRPEWSVATLRAGLPQFASILPYMKDVKNMGDVANYVRNTLKDVVDADMLRLLRDAWQGNLIIKGINHVDDALRAVEAGADGLIVSNHGGRQLDAAEASVSNLRAIRDAVPDHIVVMADSGVETGVDVARFLTEGASTVFAGRAFMYGVAAHGEVGARHTIDLLTEELQQVMAQLHCVDPQSLSDHLCGAA</sequence>
<feature type="binding site" evidence="7">
    <location>
        <position position="135"/>
    </location>
    <ligand>
        <name>glyoxylate</name>
        <dbReference type="ChEBI" id="CHEBI:36655"/>
    </ligand>
</feature>
<evidence type="ECO:0000259" key="8">
    <source>
        <dbReference type="PROSITE" id="PS51349"/>
    </source>
</evidence>
<dbReference type="PROSITE" id="PS51349">
    <property type="entry name" value="FMN_HYDROXY_ACID_DH_2"/>
    <property type="match status" value="1"/>
</dbReference>
<dbReference type="GO" id="GO:0004459">
    <property type="term" value="F:L-lactate dehydrogenase (NAD+) activity"/>
    <property type="evidence" value="ECO:0007669"/>
    <property type="project" value="TreeGrafter"/>
</dbReference>
<dbReference type="InterPro" id="IPR013785">
    <property type="entry name" value="Aldolase_TIM"/>
</dbReference>
<comment type="cofactor">
    <cofactor evidence="1">
        <name>FMN</name>
        <dbReference type="ChEBI" id="CHEBI:58210"/>
    </cofactor>
</comment>
<dbReference type="GO" id="GO:0005886">
    <property type="term" value="C:plasma membrane"/>
    <property type="evidence" value="ECO:0007669"/>
    <property type="project" value="TreeGrafter"/>
</dbReference>
<feature type="binding site" evidence="7">
    <location>
        <position position="279"/>
    </location>
    <ligand>
        <name>FMN</name>
        <dbReference type="ChEBI" id="CHEBI:58210"/>
    </ligand>
</feature>
<accession>A0A6S6TJM0</accession>
<gene>
    <name evidence="9" type="ORF">HELGO_WM36993</name>
</gene>
<organism evidence="9">
    <name type="scientific">uncultured Thiotrichaceae bacterium</name>
    <dbReference type="NCBI Taxonomy" id="298394"/>
    <lineage>
        <taxon>Bacteria</taxon>
        <taxon>Pseudomonadati</taxon>
        <taxon>Pseudomonadota</taxon>
        <taxon>Gammaproteobacteria</taxon>
        <taxon>Thiotrichales</taxon>
        <taxon>Thiotrichaceae</taxon>
        <taxon>environmental samples</taxon>
    </lineage>
</organism>
<reference evidence="9" key="1">
    <citation type="submission" date="2020-01" db="EMBL/GenBank/DDBJ databases">
        <authorList>
            <person name="Meier V. D."/>
            <person name="Meier V D."/>
        </authorList>
    </citation>
    <scope>NUCLEOTIDE SEQUENCE</scope>
    <source>
        <strain evidence="9">HLG_WM_MAG_09</strain>
    </source>
</reference>
<feature type="active site" description="Proton acceptor" evidence="6">
    <location>
        <position position="281"/>
    </location>
</feature>
<dbReference type="GO" id="GO:0009060">
    <property type="term" value="P:aerobic respiration"/>
    <property type="evidence" value="ECO:0007669"/>
    <property type="project" value="TreeGrafter"/>
</dbReference>
<feature type="binding site" evidence="7">
    <location>
        <position position="257"/>
    </location>
    <ligand>
        <name>FMN</name>
        <dbReference type="ChEBI" id="CHEBI:58210"/>
    </ligand>
</feature>
<dbReference type="Pfam" id="PF01070">
    <property type="entry name" value="FMN_dh"/>
    <property type="match status" value="1"/>
</dbReference>
<feature type="binding site" evidence="7">
    <location>
        <position position="133"/>
    </location>
    <ligand>
        <name>FMN</name>
        <dbReference type="ChEBI" id="CHEBI:58210"/>
    </ligand>
</feature>
<dbReference type="InterPro" id="IPR012133">
    <property type="entry name" value="Alpha-hydoxy_acid_DH_FMN"/>
</dbReference>
<protein>
    <submittedName>
        <fullName evidence="9">L-lactate dehydrogenase (EC)</fullName>
        <ecNumber evidence="9">1.1.2.3</ecNumber>
    </submittedName>
</protein>
<evidence type="ECO:0000256" key="6">
    <source>
        <dbReference type="PIRSR" id="PIRSR000138-1"/>
    </source>
</evidence>
<dbReference type="CDD" id="cd02809">
    <property type="entry name" value="alpha_hydroxyacid_oxid_FMN"/>
    <property type="match status" value="1"/>
</dbReference>